<evidence type="ECO:0000313" key="6">
    <source>
        <dbReference type="EMBL" id="KAG5542420.1"/>
    </source>
</evidence>
<name>A0AAV6JSI3_9ERIC</name>
<feature type="compositionally biased region" description="Polar residues" evidence="4">
    <location>
        <begin position="502"/>
        <end position="514"/>
    </location>
</feature>
<feature type="compositionally biased region" description="Polar residues" evidence="4">
    <location>
        <begin position="692"/>
        <end position="704"/>
    </location>
</feature>
<keyword evidence="1" id="KW-0112">Calmodulin-binding</keyword>
<feature type="region of interest" description="Disordered" evidence="4">
    <location>
        <begin position="55"/>
        <end position="85"/>
    </location>
</feature>
<dbReference type="SMART" id="SM00015">
    <property type="entry name" value="IQ"/>
    <property type="match status" value="3"/>
</dbReference>
<feature type="compositionally biased region" description="Low complexity" evidence="4">
    <location>
        <begin position="789"/>
        <end position="805"/>
    </location>
</feature>
<comment type="subunit">
    <text evidence="3">Binds to multiple calmodulin (CaM) in the presence of Ca(2+) and CaM-like proteins.</text>
</comment>
<feature type="compositionally biased region" description="Polar residues" evidence="4">
    <location>
        <begin position="590"/>
        <end position="599"/>
    </location>
</feature>
<dbReference type="Proteomes" id="UP000823749">
    <property type="component" value="Chromosome 7"/>
</dbReference>
<dbReference type="Pfam" id="PF00612">
    <property type="entry name" value="IQ"/>
    <property type="match status" value="2"/>
</dbReference>
<evidence type="ECO:0000313" key="7">
    <source>
        <dbReference type="Proteomes" id="UP000823749"/>
    </source>
</evidence>
<feature type="compositionally biased region" description="Low complexity" evidence="4">
    <location>
        <begin position="756"/>
        <end position="767"/>
    </location>
</feature>
<feature type="region of interest" description="Disordered" evidence="4">
    <location>
        <begin position="347"/>
        <end position="419"/>
    </location>
</feature>
<dbReference type="PANTHER" id="PTHR32295:SF154">
    <property type="entry name" value="PROTEIN IQ-DOMAIN 32"/>
    <property type="match status" value="1"/>
</dbReference>
<protein>
    <recommendedName>
        <fullName evidence="5">DUF4005 domain-containing protein</fullName>
    </recommendedName>
</protein>
<dbReference type="PANTHER" id="PTHR32295">
    <property type="entry name" value="IQ-DOMAIN 5-RELATED"/>
    <property type="match status" value="1"/>
</dbReference>
<feature type="compositionally biased region" description="Basic residues" evidence="4">
    <location>
        <begin position="675"/>
        <end position="686"/>
    </location>
</feature>
<feature type="compositionally biased region" description="Polar residues" evidence="4">
    <location>
        <begin position="62"/>
        <end position="85"/>
    </location>
</feature>
<feature type="compositionally biased region" description="Polar residues" evidence="4">
    <location>
        <begin position="382"/>
        <end position="391"/>
    </location>
</feature>
<feature type="compositionally biased region" description="Polar residues" evidence="4">
    <location>
        <begin position="738"/>
        <end position="752"/>
    </location>
</feature>
<evidence type="ECO:0000256" key="1">
    <source>
        <dbReference type="ARBA" id="ARBA00022860"/>
    </source>
</evidence>
<dbReference type="AlphaFoldDB" id="A0AAV6JSI3"/>
<dbReference type="EMBL" id="JACTNZ010000007">
    <property type="protein sequence ID" value="KAG5542420.1"/>
    <property type="molecule type" value="Genomic_DNA"/>
</dbReference>
<dbReference type="InterPro" id="IPR025064">
    <property type="entry name" value="DUF4005"/>
</dbReference>
<comment type="similarity">
    <text evidence="2">Belongs to the IQD family.</text>
</comment>
<proteinExistence type="inferred from homology"/>
<dbReference type="Gene3D" id="1.20.5.190">
    <property type="match status" value="1"/>
</dbReference>
<evidence type="ECO:0000256" key="4">
    <source>
        <dbReference type="SAM" id="MobiDB-lite"/>
    </source>
</evidence>
<dbReference type="GO" id="GO:0005516">
    <property type="term" value="F:calmodulin binding"/>
    <property type="evidence" value="ECO:0007669"/>
    <property type="project" value="UniProtKB-KW"/>
</dbReference>
<evidence type="ECO:0000256" key="2">
    <source>
        <dbReference type="ARBA" id="ARBA00024341"/>
    </source>
</evidence>
<dbReference type="Pfam" id="PF13178">
    <property type="entry name" value="DUF4005"/>
    <property type="match status" value="1"/>
</dbReference>
<feature type="compositionally biased region" description="Low complexity" evidence="4">
    <location>
        <begin position="453"/>
        <end position="465"/>
    </location>
</feature>
<feature type="region of interest" description="Disordered" evidence="4">
    <location>
        <begin position="288"/>
        <end position="311"/>
    </location>
</feature>
<evidence type="ECO:0000259" key="5">
    <source>
        <dbReference type="Pfam" id="PF13178"/>
    </source>
</evidence>
<feature type="domain" description="DUF4005" evidence="5">
    <location>
        <begin position="737"/>
        <end position="798"/>
    </location>
</feature>
<evidence type="ECO:0000256" key="3">
    <source>
        <dbReference type="ARBA" id="ARBA00024378"/>
    </source>
</evidence>
<keyword evidence="7" id="KW-1185">Reference proteome</keyword>
<reference evidence="6" key="1">
    <citation type="submission" date="2020-08" db="EMBL/GenBank/DDBJ databases">
        <title>Plant Genome Project.</title>
        <authorList>
            <person name="Zhang R.-G."/>
        </authorList>
    </citation>
    <scope>NUCLEOTIDE SEQUENCE</scope>
    <source>
        <strain evidence="6">WSP0</strain>
        <tissue evidence="6">Leaf</tissue>
    </source>
</reference>
<dbReference type="PROSITE" id="PS50096">
    <property type="entry name" value="IQ"/>
    <property type="match status" value="2"/>
</dbReference>
<feature type="compositionally biased region" description="Polar residues" evidence="4">
    <location>
        <begin position="347"/>
        <end position="357"/>
    </location>
</feature>
<feature type="compositionally biased region" description="Basic and acidic residues" evidence="4">
    <location>
        <begin position="768"/>
        <end position="777"/>
    </location>
</feature>
<organism evidence="6 7">
    <name type="scientific">Rhododendron griersonianum</name>
    <dbReference type="NCBI Taxonomy" id="479676"/>
    <lineage>
        <taxon>Eukaryota</taxon>
        <taxon>Viridiplantae</taxon>
        <taxon>Streptophyta</taxon>
        <taxon>Embryophyta</taxon>
        <taxon>Tracheophyta</taxon>
        <taxon>Spermatophyta</taxon>
        <taxon>Magnoliopsida</taxon>
        <taxon>eudicotyledons</taxon>
        <taxon>Gunneridae</taxon>
        <taxon>Pentapetalae</taxon>
        <taxon>asterids</taxon>
        <taxon>Ericales</taxon>
        <taxon>Ericaceae</taxon>
        <taxon>Ericoideae</taxon>
        <taxon>Rhodoreae</taxon>
        <taxon>Rhododendron</taxon>
    </lineage>
</organism>
<dbReference type="InterPro" id="IPR000048">
    <property type="entry name" value="IQ_motif_EF-hand-BS"/>
</dbReference>
<feature type="compositionally biased region" description="Polar residues" evidence="4">
    <location>
        <begin position="608"/>
        <end position="618"/>
    </location>
</feature>
<comment type="caution">
    <text evidence="6">The sequence shown here is derived from an EMBL/GenBank/DDBJ whole genome shotgun (WGS) entry which is preliminary data.</text>
</comment>
<sequence length="890" mass="97344">MGRSTASCFKIITCADPVDATDDVEAPEGKGSSQRGWSFRKRSVRHRVLSNTVVTETSSSSYKESPQSATATANLQTQPNPTSLEKTSAIPWTEEIPLLPASVNTKVCDTRVATEDDKLHHVNPDESVIVVIQASIRGFLAQKEMVKLKNVVKLQAAVRGHLVRRHAVGTLRCVQAIIKLQALVRARRARLLSEGSCTEGVLDGGHGKDKHSSRLLTVLLFQEKGNSVTKPMETYISIEKLLSNKFAHQLLESTPRTKRIHIKCDPSRSDSAWKWLERWMSVSSMEVEQPQKPEAAVEQQDQDKETGFAAEDCELTDINKTNTTGTLMLSKGDENLITSNSSDFEFQACQPSSSAKSENLEPPLTENANVENSKESSLELISDQTKQSESISLMEFNPISSKPELEKEQATGSLKRFAPEQVETEGKKFVFGTRKATNPAFIAVQSKFEELSSSATSVRSTNSNNKDVAVESYSDSISSTREVGPEENSVLHNLAVKVGRSESGTELSISSTLDSPYGSENGAMDVEHEAEDSEVGTSNLNSSKHLANQADCETTITEADISYSNVGQPEKLDDGTMSESANSVAPGDSLQENLKSEPTTYDGANGEPFNSSTAVDSLQENRKSEANVQIELELVPGHHTDKSSPEASPRNHMAGPDVQETPSSQVSVKSDKTRSGKRGSSRKRRSLAAGKQSPSNPNLDSGSKGSLEKLDKDHKTGKRRNSFGSGRPEDVDQEPRESNCSNSIPSYMQATESARAKALAASSPKSSPDVHDKEIYVKKRHSLPGANGRQGSPRVQRSSSRSQQGAKGNGPHGFLGKLWWYELRYESEMKLNCSRTFQLSPFSYSVELIVNSMVLSKFLWRCLLQRFACMVVGDCRALCDTVFGLLCMMD</sequence>
<feature type="region of interest" description="Disordered" evidence="4">
    <location>
        <begin position="501"/>
        <end position="810"/>
    </location>
</feature>
<feature type="region of interest" description="Disordered" evidence="4">
    <location>
        <begin position="453"/>
        <end position="488"/>
    </location>
</feature>
<feature type="compositionally biased region" description="Basic and acidic residues" evidence="4">
    <location>
        <begin position="727"/>
        <end position="737"/>
    </location>
</feature>
<feature type="compositionally biased region" description="Polar residues" evidence="4">
    <location>
        <begin position="535"/>
        <end position="567"/>
    </location>
</feature>
<gene>
    <name evidence="6" type="ORF">RHGRI_022081</name>
</gene>
<accession>A0AAV6JSI3</accession>